<dbReference type="RefSeq" id="WP_261493985.1">
    <property type="nucleotide sequence ID" value="NZ_JAOCQF010000001.1"/>
</dbReference>
<gene>
    <name evidence="1" type="ORF">N5I32_03410</name>
</gene>
<keyword evidence="2" id="KW-1185">Reference proteome</keyword>
<proteinExistence type="predicted"/>
<comment type="caution">
    <text evidence="1">The sequence shown here is derived from an EMBL/GenBank/DDBJ whole genome shotgun (WGS) entry which is preliminary data.</text>
</comment>
<protein>
    <submittedName>
        <fullName evidence="1">Uncharacterized protein</fullName>
    </submittedName>
</protein>
<dbReference type="EMBL" id="JAOCQF010000001">
    <property type="protein sequence ID" value="MCT8328557.1"/>
    <property type="molecule type" value="Genomic_DNA"/>
</dbReference>
<sequence length="262" mass="29531">MTGADEQETYPDGMRELIAARRRRRAALVYHPGESLPPLDADLDALTRRLVPDEEPAPLPAGHSSFARKRHELLPEFRGQPELCLLNALLISNLRKFTWPDHAPALFLRLWREKADFLTLRLSSRWLISSVITFAEHGPTEADRRVGQSMNVLFSLMKLYEYERQYSGTPSDEAFRIPGRAKGPLPMQMLGFQIVGGDLEANLLLDIVEQALDAPNAGALASALVDRLNRDPRTIFRRFALMRQRLEALRKARDGGEPAGEP</sequence>
<name>A0ABT2NI20_9RHOB</name>
<evidence type="ECO:0000313" key="1">
    <source>
        <dbReference type="EMBL" id="MCT8328557.1"/>
    </source>
</evidence>
<dbReference type="Proteomes" id="UP001205601">
    <property type="component" value="Unassembled WGS sequence"/>
</dbReference>
<accession>A0ABT2NI20</accession>
<evidence type="ECO:0000313" key="2">
    <source>
        <dbReference type="Proteomes" id="UP001205601"/>
    </source>
</evidence>
<organism evidence="1 2">
    <name type="scientific">Albidovulum sediminis</name>
    <dbReference type="NCBI Taxonomy" id="3066345"/>
    <lineage>
        <taxon>Bacteria</taxon>
        <taxon>Pseudomonadati</taxon>
        <taxon>Pseudomonadota</taxon>
        <taxon>Alphaproteobacteria</taxon>
        <taxon>Rhodobacterales</taxon>
        <taxon>Paracoccaceae</taxon>
        <taxon>Albidovulum</taxon>
    </lineage>
</organism>
<reference evidence="2" key="1">
    <citation type="submission" date="2023-07" db="EMBL/GenBank/DDBJ databases">
        <title>Defluviimonas sediminis sp. nov., isolated from mangrove sediment.</title>
        <authorList>
            <person name="Liu L."/>
            <person name="Li J."/>
            <person name="Huang Y."/>
            <person name="Pan J."/>
            <person name="Li M."/>
        </authorList>
    </citation>
    <scope>NUCLEOTIDE SEQUENCE [LARGE SCALE GENOMIC DNA]</scope>
    <source>
        <strain evidence="2">FT324</strain>
    </source>
</reference>